<name>A0A5C1Q3K6_9BURK</name>
<comment type="subcellular location">
    <subcellularLocation>
        <location evidence="1">Cell envelope</location>
    </subcellularLocation>
</comment>
<reference evidence="10 11" key="1">
    <citation type="submission" date="2019-02" db="EMBL/GenBank/DDBJ databases">
        <title>Complete Genome Sequence and Methylome Analysis of Sphaerotilus natans subsp. sulfidivorans D-507.</title>
        <authorList>
            <person name="Fomenkov A."/>
            <person name="Gridneva E."/>
            <person name="Smolyakov D."/>
            <person name="Dubinina G."/>
            <person name="Vincze T."/>
            <person name="Grabovich M."/>
            <person name="Roberts R.J."/>
        </authorList>
    </citation>
    <scope>NUCLEOTIDE SEQUENCE [LARGE SCALE GENOMIC DNA]</scope>
    <source>
        <strain evidence="10 11">D-507</strain>
    </source>
</reference>
<dbReference type="InterPro" id="IPR036909">
    <property type="entry name" value="Cyt_c-like_dom_sf"/>
</dbReference>
<dbReference type="Proteomes" id="UP001549111">
    <property type="component" value="Unassembled WGS sequence"/>
</dbReference>
<dbReference type="KEGG" id="snn:EWH46_11975"/>
<keyword evidence="12" id="KW-1185">Reference proteome</keyword>
<keyword evidence="2 6" id="KW-0349">Heme</keyword>
<evidence type="ECO:0000256" key="7">
    <source>
        <dbReference type="SAM" id="MobiDB-lite"/>
    </source>
</evidence>
<feature type="compositionally biased region" description="Polar residues" evidence="7">
    <location>
        <begin position="656"/>
        <end position="666"/>
    </location>
</feature>
<dbReference type="RefSeq" id="WP_149504115.1">
    <property type="nucleotide sequence ID" value="NZ_CP035708.1"/>
</dbReference>
<evidence type="ECO:0000313" key="9">
    <source>
        <dbReference type="EMBL" id="MET3605287.1"/>
    </source>
</evidence>
<proteinExistence type="predicted"/>
<evidence type="ECO:0000256" key="1">
    <source>
        <dbReference type="ARBA" id="ARBA00004196"/>
    </source>
</evidence>
<dbReference type="GO" id="GO:0046872">
    <property type="term" value="F:metal ion binding"/>
    <property type="evidence" value="ECO:0007669"/>
    <property type="project" value="UniProtKB-KW"/>
</dbReference>
<dbReference type="GO" id="GO:0004130">
    <property type="term" value="F:cytochrome-c peroxidase activity"/>
    <property type="evidence" value="ECO:0007669"/>
    <property type="project" value="TreeGrafter"/>
</dbReference>
<dbReference type="InterPro" id="IPR051395">
    <property type="entry name" value="Cytochrome_c_Peroxidase/MauG"/>
</dbReference>
<evidence type="ECO:0000313" key="10">
    <source>
        <dbReference type="EMBL" id="QEN01429.1"/>
    </source>
</evidence>
<dbReference type="GO" id="GO:0020037">
    <property type="term" value="F:heme binding"/>
    <property type="evidence" value="ECO:0007669"/>
    <property type="project" value="InterPro"/>
</dbReference>
<feature type="region of interest" description="Disordered" evidence="7">
    <location>
        <begin position="647"/>
        <end position="668"/>
    </location>
</feature>
<evidence type="ECO:0000259" key="8">
    <source>
        <dbReference type="PROSITE" id="PS51007"/>
    </source>
</evidence>
<dbReference type="InterPro" id="IPR009056">
    <property type="entry name" value="Cyt_c-like_dom"/>
</dbReference>
<dbReference type="SUPFAM" id="SSF46626">
    <property type="entry name" value="Cytochrome c"/>
    <property type="match status" value="2"/>
</dbReference>
<evidence type="ECO:0000313" key="12">
    <source>
        <dbReference type="Proteomes" id="UP001549111"/>
    </source>
</evidence>
<dbReference type="InterPro" id="IPR035992">
    <property type="entry name" value="Ricin_B-like_lectins"/>
</dbReference>
<evidence type="ECO:0000256" key="2">
    <source>
        <dbReference type="ARBA" id="ARBA00022617"/>
    </source>
</evidence>
<dbReference type="SUPFAM" id="SSF50370">
    <property type="entry name" value="Ricin B-like lectins"/>
    <property type="match status" value="1"/>
</dbReference>
<accession>A0A5C1Q3K6</accession>
<keyword evidence="5 6" id="KW-0408">Iron</keyword>
<evidence type="ECO:0000256" key="4">
    <source>
        <dbReference type="ARBA" id="ARBA00023002"/>
    </source>
</evidence>
<dbReference type="Proteomes" id="UP000323522">
    <property type="component" value="Chromosome"/>
</dbReference>
<gene>
    <name evidence="9" type="ORF">ABIC99_003114</name>
    <name evidence="10" type="ORF">EWH46_11975</name>
</gene>
<dbReference type="GO" id="GO:0009055">
    <property type="term" value="F:electron transfer activity"/>
    <property type="evidence" value="ECO:0007669"/>
    <property type="project" value="InterPro"/>
</dbReference>
<dbReference type="GO" id="GO:0030313">
    <property type="term" value="C:cell envelope"/>
    <property type="evidence" value="ECO:0007669"/>
    <property type="project" value="UniProtKB-SubCell"/>
</dbReference>
<reference evidence="9 12" key="2">
    <citation type="submission" date="2024-06" db="EMBL/GenBank/DDBJ databases">
        <title>Genomic Encyclopedia of Type Strains, Phase IV (KMG-IV): sequencing the most valuable type-strain genomes for metagenomic binning, comparative biology and taxonomic classification.</title>
        <authorList>
            <person name="Goeker M."/>
        </authorList>
    </citation>
    <scope>NUCLEOTIDE SEQUENCE [LARGE SCALE GENOMIC DNA]</scope>
    <source>
        <strain evidence="9 12">D-501</strain>
    </source>
</reference>
<feature type="domain" description="Cytochrome c" evidence="8">
    <location>
        <begin position="451"/>
        <end position="633"/>
    </location>
</feature>
<dbReference type="PROSITE" id="PS51007">
    <property type="entry name" value="CYTC"/>
    <property type="match status" value="1"/>
</dbReference>
<protein>
    <submittedName>
        <fullName evidence="9 10">Cytochrome C peroxidase</fullName>
    </submittedName>
</protein>
<keyword evidence="10" id="KW-0575">Peroxidase</keyword>
<dbReference type="Gene3D" id="1.10.760.10">
    <property type="entry name" value="Cytochrome c-like domain"/>
    <property type="match status" value="3"/>
</dbReference>
<dbReference type="OrthoDB" id="9805202at2"/>
<dbReference type="PANTHER" id="PTHR30600">
    <property type="entry name" value="CYTOCHROME C PEROXIDASE-RELATED"/>
    <property type="match status" value="1"/>
</dbReference>
<dbReference type="AlphaFoldDB" id="A0A5C1Q3K6"/>
<dbReference type="Pfam" id="PF03150">
    <property type="entry name" value="CCP_MauG"/>
    <property type="match status" value="2"/>
</dbReference>
<dbReference type="EMBL" id="JBEPLS010000014">
    <property type="protein sequence ID" value="MET3605287.1"/>
    <property type="molecule type" value="Genomic_DNA"/>
</dbReference>
<organism evidence="10 11">
    <name type="scientific">Sphaerotilus sulfidivorans</name>
    <dbReference type="NCBI Taxonomy" id="639200"/>
    <lineage>
        <taxon>Bacteria</taxon>
        <taxon>Pseudomonadati</taxon>
        <taxon>Pseudomonadota</taxon>
        <taxon>Betaproteobacteria</taxon>
        <taxon>Burkholderiales</taxon>
        <taxon>Sphaerotilaceae</taxon>
        <taxon>Sphaerotilus</taxon>
    </lineage>
</organism>
<evidence type="ECO:0000256" key="5">
    <source>
        <dbReference type="ARBA" id="ARBA00023004"/>
    </source>
</evidence>
<evidence type="ECO:0000256" key="3">
    <source>
        <dbReference type="ARBA" id="ARBA00022723"/>
    </source>
</evidence>
<dbReference type="InterPro" id="IPR004852">
    <property type="entry name" value="Di-haem_cyt_c_peroxidsae"/>
</dbReference>
<evidence type="ECO:0000256" key="6">
    <source>
        <dbReference type="PROSITE-ProRule" id="PRU00433"/>
    </source>
</evidence>
<keyword evidence="3 6" id="KW-0479">Metal-binding</keyword>
<dbReference type="Gene3D" id="2.80.10.50">
    <property type="match status" value="1"/>
</dbReference>
<sequence length="842" mass="90202">MRTSRLAALPRPLSSEPDRCHPRALPLMGACALLTLSALALGGQAVFAQTAEPVNAPTSLKGVARPEPPNLGEFVQSRTEAIALGKALFWDLQLGSDGKTACASCHFQAGADSRSKNQLSPGLNRMASLTSPNPDTSFQLGGLNYQFTLADFPLHRLADPNNRNSTVQRSVNDVAASQGVFLEQFNGVTGMLFGVPTMPPLSNGTLLQDAYATWYASTTEQRALVADPLFRIAGINTRRVEPRNTPTVINAVFNLRNFWDGRAEFVFNGVNPFGLRDPNARVFRNVQNGATWSMQPTAVRLTHASLASQASGPPGNHFEMSAQGRSFADIGRKMLYLRPLQTQAVSSTDSVLGARRHGSGQGLNEANYAAMVKKAFRPEWWNGDRLIQVNADGSKTLVTLTSTPAANQYTQMQHNFSLFFGLALQLYQATLVSDDAPFDRWAAGTTTAMSTSAQQGFGLFMGKGRCVNCHGGAEFTNASVRKMLATPMARMTMGNGATAVYDEGFYNIGVRPTLDDLGAGGKDPFGNPLALSALAQLGRMQALTGIAPNLAVSATERIAVNGQFKTPTLRNVELTAPYFHNGDSATLRQVIEFYNRGGNFHDQNLADLDADITSLGLTEDEKTALVEFLKALTDDRVRFHAAPFDHPELRIPNGHPGSTTSVTNDGSGRATDATVTLPAVGAAGYAKGSTPANFLNTGFSGQPVVQLRTASGACVGAFLNLGLAGTKLQAQACGSASAQRFRLVPEAEGSQILVPQHATGLVMKVGSLLSTLDGVDITIGLNDGQRDLHWRLEEVAAGQVMLRNRHSNKCVEMGFDLLLGRKAQQRTCSSVRTDQLFRVTPV</sequence>
<keyword evidence="4" id="KW-0560">Oxidoreductase</keyword>
<evidence type="ECO:0000313" key="11">
    <source>
        <dbReference type="Proteomes" id="UP000323522"/>
    </source>
</evidence>
<dbReference type="EMBL" id="CP035708">
    <property type="protein sequence ID" value="QEN01429.1"/>
    <property type="molecule type" value="Genomic_DNA"/>
</dbReference>